<dbReference type="InterPro" id="IPR001611">
    <property type="entry name" value="Leu-rich_rpt"/>
</dbReference>
<dbReference type="InterPro" id="IPR027038">
    <property type="entry name" value="RanGap"/>
</dbReference>
<evidence type="ECO:0000256" key="1">
    <source>
        <dbReference type="ARBA" id="ARBA00022468"/>
    </source>
</evidence>
<comment type="caution">
    <text evidence="4">The sequence shown here is derived from an EMBL/GenBank/DDBJ whole genome shotgun (WGS) entry which is preliminary data.</text>
</comment>
<dbReference type="Pfam" id="PF13516">
    <property type="entry name" value="LRR_6"/>
    <property type="match status" value="1"/>
</dbReference>
<dbReference type="PANTHER" id="PTHR24113:SF12">
    <property type="entry name" value="RAN GTPASE-ACTIVATING PROTEIN 1"/>
    <property type="match status" value="1"/>
</dbReference>
<sequence length="359" mass="40859">MIISIENEAKRYESPEDVEELISLIDENASEIVEINLQGNVFTPEALEPLFQKISELKDLKVINLSRIFSALPNKVMLKGLSIICKYLDPTPLILLDLSDNAISCEFPEEFTSFLCGLKNLEVLKMSNCGLGTIGGNKLADCLSKIENKNNLLLIDISMNKLIQSAIRLGHVLEQFVSLAEIRMQYNTVDRDSMDAFLRSFREHSLRVLDIRDNFLSLEGCRLLGEYFLSWDIEELRLGDCMMGNEGILEFIKQASEKRPQFYMPGGFSHTQEKFNLDLSYNEMEESGLKALVKFVKNREIGCLWLEGNDFDEDGENFKELKIIIESKGGSIKSDEKPELNEKEEVDGSLLERFEAVLQ</sequence>
<keyword evidence="5" id="KW-1185">Reference proteome</keyword>
<gene>
    <name evidence="4" type="primary">RanGAP</name>
    <name evidence="4" type="ORF">TCON_1105</name>
</gene>
<dbReference type="Proteomes" id="UP001516464">
    <property type="component" value="Unassembled WGS sequence"/>
</dbReference>
<name>A0ABQ7HZP8_9MICR</name>
<protein>
    <submittedName>
        <fullName evidence="4">Ran GTPase-activating protein</fullName>
    </submittedName>
</protein>
<keyword evidence="2" id="KW-0433">Leucine-rich repeat</keyword>
<evidence type="ECO:0000313" key="4">
    <source>
        <dbReference type="EMBL" id="KAF7683688.1"/>
    </source>
</evidence>
<organism evidence="4 5">
    <name type="scientific">Astathelohania contejeani</name>
    <dbReference type="NCBI Taxonomy" id="164912"/>
    <lineage>
        <taxon>Eukaryota</taxon>
        <taxon>Fungi</taxon>
        <taxon>Fungi incertae sedis</taxon>
        <taxon>Microsporidia</taxon>
        <taxon>Astathelohaniidae</taxon>
        <taxon>Astathelohania</taxon>
    </lineage>
</organism>
<dbReference type="SMART" id="SM00368">
    <property type="entry name" value="LRR_RI"/>
    <property type="match status" value="4"/>
</dbReference>
<dbReference type="Gene3D" id="3.80.10.10">
    <property type="entry name" value="Ribonuclease Inhibitor"/>
    <property type="match status" value="1"/>
</dbReference>
<keyword evidence="3" id="KW-0677">Repeat</keyword>
<reference evidence="4 5" key="1">
    <citation type="submission" date="2019-01" db="EMBL/GenBank/DDBJ databases">
        <title>Genomes sequencing and comparative genomics of infectious freshwater microsporidia, Cucumispora dikerogammari and Thelohania contejeani.</title>
        <authorList>
            <person name="Cormier A."/>
            <person name="Giraud I."/>
            <person name="Wattier R."/>
            <person name="Teixeira M."/>
            <person name="Grandjean F."/>
            <person name="Rigaud T."/>
            <person name="Cordaux R."/>
        </authorList>
    </citation>
    <scope>NUCLEOTIDE SEQUENCE [LARGE SCALE GENOMIC DNA]</scope>
    <source>
        <strain evidence="4">T1</strain>
        <tissue evidence="4">Spores</tissue>
    </source>
</reference>
<evidence type="ECO:0000313" key="5">
    <source>
        <dbReference type="Proteomes" id="UP001516464"/>
    </source>
</evidence>
<dbReference type="Pfam" id="PF00560">
    <property type="entry name" value="LRR_1"/>
    <property type="match status" value="1"/>
</dbReference>
<dbReference type="PANTHER" id="PTHR24113">
    <property type="entry name" value="RAN GTPASE-ACTIVATING PROTEIN 1"/>
    <property type="match status" value="1"/>
</dbReference>
<proteinExistence type="predicted"/>
<keyword evidence="1" id="KW-0343">GTPase activation</keyword>
<accession>A0ABQ7HZP8</accession>
<evidence type="ECO:0000256" key="2">
    <source>
        <dbReference type="ARBA" id="ARBA00022614"/>
    </source>
</evidence>
<evidence type="ECO:0000256" key="3">
    <source>
        <dbReference type="ARBA" id="ARBA00022737"/>
    </source>
</evidence>
<dbReference type="SUPFAM" id="SSF52047">
    <property type="entry name" value="RNI-like"/>
    <property type="match status" value="1"/>
</dbReference>
<dbReference type="InterPro" id="IPR032675">
    <property type="entry name" value="LRR_dom_sf"/>
</dbReference>
<dbReference type="EMBL" id="SBIQ01000061">
    <property type="protein sequence ID" value="KAF7683688.1"/>
    <property type="molecule type" value="Genomic_DNA"/>
</dbReference>